<reference evidence="2" key="1">
    <citation type="submission" date="2019-12" db="EMBL/GenBank/DDBJ databases">
        <authorList>
            <person name="Scholes J."/>
        </authorList>
    </citation>
    <scope>NUCLEOTIDE SEQUENCE</scope>
</reference>
<comment type="caution">
    <text evidence="2">The sequence shown here is derived from an EMBL/GenBank/DDBJ whole genome shotgun (WGS) entry which is preliminary data.</text>
</comment>
<sequence length="386" mass="42836">VFLVVPSFFIASSSLNELLLQLELLGGDSGSFVCPEEEPTLFQFRLCNPSVALIQSPNCPSLRVLFFISSILMLQDFSMCFIFPHRCLGNPLEGFWVQFIRAFIFIFFGHHHHLVAAVRRRQQPPETTCHRRKSARPSRSPPQADARSRAPARPDADSQQHPRATPVRSHDHLLVVDRPRISPVAVRASPARKEYARSIPRMPSRPAPHARCPLTLFQISSPFAKTLRPDLGVPHCMSMGRIQERSASEDSPRPMNRSSCWTTLPLRRGTTCSGASSAIRVAVLCGVKYSALGIEVLTPFNSSRTCLLLAYDLRHNLIPRTLTSDLGSNLSVSVLSICAGLPQILRCLRLGLCLDHNSNGVDGTDLEGTLFKMYTAVSRAYPQNES</sequence>
<evidence type="ECO:0000256" key="1">
    <source>
        <dbReference type="SAM" id="MobiDB-lite"/>
    </source>
</evidence>
<feature type="region of interest" description="Disordered" evidence="1">
    <location>
        <begin position="119"/>
        <end position="172"/>
    </location>
</feature>
<accession>A0A9N7MNA9</accession>
<proteinExistence type="predicted"/>
<dbReference type="Proteomes" id="UP001153555">
    <property type="component" value="Unassembled WGS sequence"/>
</dbReference>
<dbReference type="EMBL" id="CACSLK010009701">
    <property type="protein sequence ID" value="CAA0811837.1"/>
    <property type="molecule type" value="Genomic_DNA"/>
</dbReference>
<evidence type="ECO:0000313" key="3">
    <source>
        <dbReference type="Proteomes" id="UP001153555"/>
    </source>
</evidence>
<gene>
    <name evidence="2" type="ORF">SHERM_12665</name>
</gene>
<evidence type="ECO:0000313" key="2">
    <source>
        <dbReference type="EMBL" id="CAA0811837.1"/>
    </source>
</evidence>
<keyword evidence="3" id="KW-1185">Reference proteome</keyword>
<feature type="non-terminal residue" evidence="2">
    <location>
        <position position="1"/>
    </location>
</feature>
<name>A0A9N7MNA9_STRHE</name>
<feature type="non-terminal residue" evidence="2">
    <location>
        <position position="386"/>
    </location>
</feature>
<feature type="compositionally biased region" description="Basic and acidic residues" evidence="1">
    <location>
        <begin position="146"/>
        <end position="160"/>
    </location>
</feature>
<protein>
    <submittedName>
        <fullName evidence="2">Uncharacterized protein</fullName>
    </submittedName>
</protein>
<organism evidence="2 3">
    <name type="scientific">Striga hermonthica</name>
    <name type="common">Purple witchweed</name>
    <name type="synonym">Buchnera hermonthica</name>
    <dbReference type="NCBI Taxonomy" id="68872"/>
    <lineage>
        <taxon>Eukaryota</taxon>
        <taxon>Viridiplantae</taxon>
        <taxon>Streptophyta</taxon>
        <taxon>Embryophyta</taxon>
        <taxon>Tracheophyta</taxon>
        <taxon>Spermatophyta</taxon>
        <taxon>Magnoliopsida</taxon>
        <taxon>eudicotyledons</taxon>
        <taxon>Gunneridae</taxon>
        <taxon>Pentapetalae</taxon>
        <taxon>asterids</taxon>
        <taxon>lamiids</taxon>
        <taxon>Lamiales</taxon>
        <taxon>Orobanchaceae</taxon>
        <taxon>Buchnereae</taxon>
        <taxon>Striga</taxon>
    </lineage>
</organism>
<dbReference type="AlphaFoldDB" id="A0A9N7MNA9"/>